<feature type="chain" id="PRO_5004851989" evidence="2">
    <location>
        <begin position="27"/>
        <end position="510"/>
    </location>
</feature>
<dbReference type="PANTHER" id="PTHR43649">
    <property type="entry name" value="ARABINOSE-BINDING PROTEIN-RELATED"/>
    <property type="match status" value="1"/>
</dbReference>
<evidence type="ECO:0000313" key="4">
    <source>
        <dbReference type="EMBL" id="GAE93120.1"/>
    </source>
</evidence>
<dbReference type="eggNOG" id="COG1653">
    <property type="taxonomic scope" value="Bacteria"/>
</dbReference>
<dbReference type="GO" id="GO:0035556">
    <property type="term" value="P:intracellular signal transduction"/>
    <property type="evidence" value="ECO:0007669"/>
    <property type="project" value="InterPro"/>
</dbReference>
<evidence type="ECO:0000256" key="1">
    <source>
        <dbReference type="SAM" id="MobiDB-lite"/>
    </source>
</evidence>
<dbReference type="PROSITE" id="PS51257">
    <property type="entry name" value="PROKAR_LIPOPROTEIN"/>
    <property type="match status" value="1"/>
</dbReference>
<dbReference type="EMBL" id="BAVS01000009">
    <property type="protein sequence ID" value="GAE93120.1"/>
    <property type="molecule type" value="Genomic_DNA"/>
</dbReference>
<dbReference type="InterPro" id="IPR022627">
    <property type="entry name" value="DUF3502"/>
</dbReference>
<protein>
    <submittedName>
        <fullName evidence="4">Multiple sugar ABC transporter</fullName>
    </submittedName>
</protein>
<dbReference type="Gene3D" id="3.40.190.10">
    <property type="entry name" value="Periplasmic binding protein-like II"/>
    <property type="match status" value="2"/>
</dbReference>
<dbReference type="SUPFAM" id="SSF53850">
    <property type="entry name" value="Periplasmic binding protein-like II"/>
    <property type="match status" value="1"/>
</dbReference>
<evidence type="ECO:0000313" key="5">
    <source>
        <dbReference type="Proteomes" id="UP000019102"/>
    </source>
</evidence>
<dbReference type="STRING" id="1298598.JCM21714_2158"/>
<dbReference type="GO" id="GO:0006629">
    <property type="term" value="P:lipid metabolic process"/>
    <property type="evidence" value="ECO:0007669"/>
    <property type="project" value="InterPro"/>
</dbReference>
<evidence type="ECO:0000256" key="2">
    <source>
        <dbReference type="SAM" id="SignalP"/>
    </source>
</evidence>
<reference evidence="4 5" key="1">
    <citation type="journal article" date="2014" name="Genome Announc.">
        <title>Draft Genome Sequence of the Boron-Tolerant and Moderately Halotolerant Bacterium Gracilibacillus boraciitolerans JCM 21714T.</title>
        <authorList>
            <person name="Ahmed I."/>
            <person name="Oshima K."/>
            <person name="Suda W."/>
            <person name="Kitamura K."/>
            <person name="Iida T."/>
            <person name="Ohmori Y."/>
            <person name="Fujiwara T."/>
            <person name="Hattori M."/>
            <person name="Ohkuma M."/>
        </authorList>
    </citation>
    <scope>NUCLEOTIDE SEQUENCE [LARGE SCALE GENOMIC DNA]</scope>
    <source>
        <strain evidence="4 5">JCM 21714</strain>
    </source>
</reference>
<organism evidence="4 5">
    <name type="scientific">Gracilibacillus boraciitolerans JCM 21714</name>
    <dbReference type="NCBI Taxonomy" id="1298598"/>
    <lineage>
        <taxon>Bacteria</taxon>
        <taxon>Bacillati</taxon>
        <taxon>Bacillota</taxon>
        <taxon>Bacilli</taxon>
        <taxon>Bacillales</taxon>
        <taxon>Bacillaceae</taxon>
        <taxon>Gracilibacillus</taxon>
    </lineage>
</organism>
<dbReference type="PROSITE" id="PS50008">
    <property type="entry name" value="PIPLC_Y_DOMAIN"/>
    <property type="match status" value="1"/>
</dbReference>
<dbReference type="InterPro" id="IPR050490">
    <property type="entry name" value="Bact_solute-bd_prot1"/>
</dbReference>
<gene>
    <name evidence="4" type="ORF">JCM21714_2158</name>
</gene>
<dbReference type="GO" id="GO:0004435">
    <property type="term" value="F:phosphatidylinositol-4,5-bisphosphate phospholipase C activity"/>
    <property type="evidence" value="ECO:0007669"/>
    <property type="project" value="InterPro"/>
</dbReference>
<dbReference type="InterPro" id="IPR001711">
    <property type="entry name" value="PLipase_C_Pinositol-sp_Y"/>
</dbReference>
<dbReference type="Proteomes" id="UP000019102">
    <property type="component" value="Unassembled WGS sequence"/>
</dbReference>
<dbReference type="OrthoDB" id="7936627at2"/>
<feature type="region of interest" description="Disordered" evidence="1">
    <location>
        <begin position="26"/>
        <end position="46"/>
    </location>
</feature>
<feature type="domain" description="PI-PLC Y-box" evidence="3">
    <location>
        <begin position="387"/>
        <end position="441"/>
    </location>
</feature>
<dbReference type="Pfam" id="PF12010">
    <property type="entry name" value="DUF3502"/>
    <property type="match status" value="1"/>
</dbReference>
<evidence type="ECO:0000259" key="3">
    <source>
        <dbReference type="PROSITE" id="PS50008"/>
    </source>
</evidence>
<feature type="signal peptide" evidence="2">
    <location>
        <begin position="1"/>
        <end position="26"/>
    </location>
</feature>
<sequence>MRMKFFLTMFLLVVLMIIVTACNSNAESGNQTNTEEEAGENTETNEETEHLIVAFPNFYGEPQDLDKVEAELSKLAEEKINATVEIITLSISAYQQQMNLMLTSDEKLDLAVVLSEQFSPQVSRGQLHEIGDMLEEHGQGIIDAVGEDFLKATQIDAKQYAVPTVRDFAASYGFMMPKEYVEKYDIDVDQINTLEDMGEILRMIKAEEPDLYPLTSNSPGESIAYFLRFVDPLSDFNGGVLPNYDNDLEVVNYYEMPEYVEMLKTFRSWYEEDLILPDVATTQTTKNELLKEGKIVTYSQALKPGIEEQNSRDMDTEMVAIEIFDPVATTSNVASIMWSVPRNSKIPEKAVELLNLMYSDKEVYNLLTWGGIEGEHFEKVSDEVIKYPDGVTSENVGYSLNTSWLTGNQFLSYVFENEDPELWNQIEKFNNDSIKSKALGFNFNSAPVSTEIAAVSNVKEQYRIGLESGALDFDKYYSEFIESLNDAGMDKIIAEKQKQLDEWAKINGIK</sequence>
<dbReference type="RefSeq" id="WP_035723224.1">
    <property type="nucleotide sequence ID" value="NZ_BAVS01000009.1"/>
</dbReference>
<name>W4VI84_9BACI</name>
<proteinExistence type="predicted"/>
<dbReference type="PANTHER" id="PTHR43649:SF17">
    <property type="entry name" value="ABC TRANSPORTER SOLUTE BINDING PROTEIN-SUGAR TRANSPORT"/>
    <property type="match status" value="1"/>
</dbReference>
<accession>W4VI84</accession>
<keyword evidence="5" id="KW-1185">Reference proteome</keyword>
<comment type="caution">
    <text evidence="4">The sequence shown here is derived from an EMBL/GenBank/DDBJ whole genome shotgun (WGS) entry which is preliminary data.</text>
</comment>
<feature type="compositionally biased region" description="Acidic residues" evidence="1">
    <location>
        <begin position="34"/>
        <end position="46"/>
    </location>
</feature>
<dbReference type="AlphaFoldDB" id="W4VI84"/>
<keyword evidence="2" id="KW-0732">Signal</keyword>